<keyword evidence="2" id="KW-1185">Reference proteome</keyword>
<protein>
    <submittedName>
        <fullName evidence="1">Uncharacterized protein</fullName>
    </submittedName>
</protein>
<organism evidence="1 2">
    <name type="scientific">Candidatus Venteria ishoeyi</name>
    <dbReference type="NCBI Taxonomy" id="1899563"/>
    <lineage>
        <taxon>Bacteria</taxon>
        <taxon>Pseudomonadati</taxon>
        <taxon>Pseudomonadota</taxon>
        <taxon>Gammaproteobacteria</taxon>
        <taxon>Thiotrichales</taxon>
        <taxon>Thiotrichaceae</taxon>
        <taxon>Venteria</taxon>
    </lineage>
</organism>
<accession>A0A1H6F314</accession>
<evidence type="ECO:0000313" key="2">
    <source>
        <dbReference type="Proteomes" id="UP000236724"/>
    </source>
</evidence>
<proteinExistence type="predicted"/>
<gene>
    <name evidence="1" type="ORF">MBHS_00308</name>
</gene>
<dbReference type="AlphaFoldDB" id="A0A1H6F314"/>
<dbReference type="EMBL" id="FMSV02000052">
    <property type="protein sequence ID" value="SEH04462.1"/>
    <property type="molecule type" value="Genomic_DNA"/>
</dbReference>
<name>A0A1H6F314_9GAMM</name>
<evidence type="ECO:0000313" key="1">
    <source>
        <dbReference type="EMBL" id="SEH04462.1"/>
    </source>
</evidence>
<reference evidence="1 2" key="1">
    <citation type="submission" date="2016-10" db="EMBL/GenBank/DDBJ databases">
        <authorList>
            <person name="de Groot N.N."/>
        </authorList>
    </citation>
    <scope>NUCLEOTIDE SEQUENCE [LARGE SCALE GENOMIC DNA]</scope>
    <source>
        <strain evidence="1">MBHS1</strain>
    </source>
</reference>
<sequence length="64" mass="7606">MFWPEKVLPVNGDGIYTAILQGVKTQLRFRMIPQGLNKRHRMAWMADAGCKSQVTYMYYHNEWK</sequence>
<dbReference type="Proteomes" id="UP000236724">
    <property type="component" value="Unassembled WGS sequence"/>
</dbReference>